<feature type="region of interest" description="Disordered" evidence="1">
    <location>
        <begin position="342"/>
        <end position="403"/>
    </location>
</feature>
<dbReference type="AlphaFoldDB" id="A0A562VE92"/>
<accession>A0A562VE92</accession>
<feature type="region of interest" description="Disordered" evidence="1">
    <location>
        <begin position="168"/>
        <end position="275"/>
    </location>
</feature>
<evidence type="ECO:0000313" key="3">
    <source>
        <dbReference type="Proteomes" id="UP000321617"/>
    </source>
</evidence>
<dbReference type="Proteomes" id="UP000321617">
    <property type="component" value="Unassembled WGS sequence"/>
</dbReference>
<evidence type="ECO:0000256" key="1">
    <source>
        <dbReference type="SAM" id="MobiDB-lite"/>
    </source>
</evidence>
<sequence length="403" mass="42632">MGDFDRYDLAELCDIVESDRPDRMREQAQAWLSLSGVLEGRAEAVARLRGAADDEWRGDTGAAQLSELDAIVALLREAAGIAADNGTVWHHVAHYAEYARDQVHSLRTQWTNARAALNPRHDDRYVPTGITVQVGDQVDETPYRQPYDQAARDVMELVAAETTELARSLRPLPEYTPPGRSGYRPPALGPGLGVPPGQGASAPGATLPGDTAPVGGTAPGDEEDAELQALHGLPGNPVTGMTGGGPGASTTTGGGYGGPMLSGTAAPRPGSSPMTVTARVASGGFTAPVLRRVPAVTPAPGGRTTVGITRSPYRDRRVNPTGLPRRDGVKPRRAVVITRTPPAADTSARHGVIRAEGGTARDRRRGADPERARQRRRPETDEDTVFWQSTEEPLPGVIGGERA</sequence>
<dbReference type="EMBL" id="VLLL01000005">
    <property type="protein sequence ID" value="TWJ16203.1"/>
    <property type="molecule type" value="Genomic_DNA"/>
</dbReference>
<dbReference type="Gene3D" id="1.20.1260.20">
    <property type="entry name" value="PPE superfamily"/>
    <property type="match status" value="1"/>
</dbReference>
<evidence type="ECO:0008006" key="4">
    <source>
        <dbReference type="Google" id="ProtNLM"/>
    </source>
</evidence>
<organism evidence="2 3">
    <name type="scientific">Stackebrandtia albiflava</name>
    <dbReference type="NCBI Taxonomy" id="406432"/>
    <lineage>
        <taxon>Bacteria</taxon>
        <taxon>Bacillati</taxon>
        <taxon>Actinomycetota</taxon>
        <taxon>Actinomycetes</taxon>
        <taxon>Glycomycetales</taxon>
        <taxon>Glycomycetaceae</taxon>
        <taxon>Stackebrandtia</taxon>
    </lineage>
</organism>
<feature type="region of interest" description="Disordered" evidence="1">
    <location>
        <begin position="296"/>
        <end position="330"/>
    </location>
</feature>
<dbReference type="InterPro" id="IPR038332">
    <property type="entry name" value="PPE_sf"/>
</dbReference>
<feature type="compositionally biased region" description="Basic and acidic residues" evidence="1">
    <location>
        <begin position="312"/>
        <end position="330"/>
    </location>
</feature>
<name>A0A562VE92_9ACTN</name>
<feature type="compositionally biased region" description="Basic and acidic residues" evidence="1">
    <location>
        <begin position="359"/>
        <end position="372"/>
    </location>
</feature>
<proteinExistence type="predicted"/>
<keyword evidence="3" id="KW-1185">Reference proteome</keyword>
<comment type="caution">
    <text evidence="2">The sequence shown here is derived from an EMBL/GenBank/DDBJ whole genome shotgun (WGS) entry which is preliminary data.</text>
</comment>
<reference evidence="2 3" key="1">
    <citation type="journal article" date="2013" name="Stand. Genomic Sci.">
        <title>Genomic Encyclopedia of Type Strains, Phase I: The one thousand microbial genomes (KMG-I) project.</title>
        <authorList>
            <person name="Kyrpides N.C."/>
            <person name="Woyke T."/>
            <person name="Eisen J.A."/>
            <person name="Garrity G."/>
            <person name="Lilburn T.G."/>
            <person name="Beck B.J."/>
            <person name="Whitman W.B."/>
            <person name="Hugenholtz P."/>
            <person name="Klenk H.P."/>
        </authorList>
    </citation>
    <scope>NUCLEOTIDE SEQUENCE [LARGE SCALE GENOMIC DNA]</scope>
    <source>
        <strain evidence="2 3">DSM 45044</strain>
    </source>
</reference>
<gene>
    <name evidence="2" type="ORF">LX16_1930</name>
</gene>
<feature type="compositionally biased region" description="Gly residues" evidence="1">
    <location>
        <begin position="241"/>
        <end position="260"/>
    </location>
</feature>
<evidence type="ECO:0000313" key="2">
    <source>
        <dbReference type="EMBL" id="TWJ16203.1"/>
    </source>
</evidence>
<dbReference type="OrthoDB" id="4763957at2"/>
<protein>
    <recommendedName>
        <fullName evidence="4">PPE family protein</fullName>
    </recommendedName>
</protein>
<dbReference type="RefSeq" id="WP_147136211.1">
    <property type="nucleotide sequence ID" value="NZ_BAABIJ010000001.1"/>
</dbReference>